<dbReference type="Gene3D" id="2.60.40.2610">
    <property type="entry name" value="Outer membrane usher protein FimD, plug domain"/>
    <property type="match status" value="1"/>
</dbReference>
<evidence type="ECO:0000256" key="8">
    <source>
        <dbReference type="ARBA" id="ARBA00023237"/>
    </source>
</evidence>
<dbReference type="PANTHER" id="PTHR30451:SF20">
    <property type="entry name" value="FIMBRIAE USHER"/>
    <property type="match status" value="1"/>
</dbReference>
<keyword evidence="5 9" id="KW-0812">Transmembrane</keyword>
<evidence type="ECO:0000256" key="2">
    <source>
        <dbReference type="ARBA" id="ARBA00008064"/>
    </source>
</evidence>
<dbReference type="InterPro" id="IPR018030">
    <property type="entry name" value="Fimbrial_membr_usher_CS"/>
</dbReference>
<dbReference type="SUPFAM" id="SSF141729">
    <property type="entry name" value="FimD N-terminal domain-like"/>
    <property type="match status" value="1"/>
</dbReference>
<comment type="subcellular location">
    <subcellularLocation>
        <location evidence="1 9">Cell outer membrane</location>
        <topology evidence="1 9">Multi-pass membrane protein</topology>
    </subcellularLocation>
</comment>
<sequence>MKFVAQPAFSSQGQDLFRLRLKPLAAIAFSMMACAAIPQAVADAAVTPQTQTGAVDEVSFDNMYLRGEAGSAVDTSRFTRGNAVSPGTYPVDLIVNGNRLAREDIRFASTNGKLGSKPCFSRALLQRAGVDLAKADAAAGRTTTTAHAEACDEIGTLVPGATVDFDFTQQTLELSVPQAFMKNSARGYVSPEQWDQGVNGGFISYNANTYHTEGSGVGSSQSYLGLSAGVNIGAWHIRHQSSVSAGTGQKTQFDNIATYAQRDVTKLGAQLTVGDASTTGEIFDSISFRGVQLATDDRMLPESMRGYAPVVRGTAETNARVTIRQNGQVLQETNVAPGPFEINDLYSTGYGGDLVVTVTEADGRSKEFTVPFASVAQLLRPGVTRFSATAGQLRNDSLDTKPVFAQFTIQRGFTNTITAYGGVVASTGYGAMNVGGALNTGMGAFSMDVTGAFTSIPNAQSMHGTSLRVGYSKFIAATDTNISVAAYRFSTAGYMNLNDAASVRDIADHGGDINSIYRQRNRMQVSVNQKLGDHGTMFVTGSSQNYWNRGGADTLFQAGYTNSFKYGTYSLTAGRTRSMDGTMSNDFMLSTTIPLGHTAHAPMLTTNASHNSDGATNMQANVSGSLGETNQFSYNGYGTYNAGGTSANNGNAGVSATYRAPYATLNASASGGAGTRQVSAGVQGSVVAHPGGVTFSQTVGDTIGIVEAPDAAGAMVTSSPGTKVDGRGYAVIPYLSPYSMNVVDLDPKGTSTDVEFKSTSAQVAPRAGSIVMVKYETVSGRAALIQAPKLGGGTLPFGASVEDEQGRSVGVVGQDSRIFARGLEDQGALTVKWGSGPVEQCRISYTLPKKEAKAYNPGYLSLQSHCVAGSGTGSETVASGEQRVAGTAQPATVAR</sequence>
<dbReference type="InterPro" id="IPR000015">
    <property type="entry name" value="Fimb_usher"/>
</dbReference>
<evidence type="ECO:0000256" key="10">
    <source>
        <dbReference type="SAM" id="MobiDB-lite"/>
    </source>
</evidence>
<dbReference type="Gene3D" id="3.10.20.410">
    <property type="match status" value="1"/>
</dbReference>
<dbReference type="Proteomes" id="UP000054683">
    <property type="component" value="Unassembled WGS sequence"/>
</dbReference>
<evidence type="ECO:0000256" key="11">
    <source>
        <dbReference type="SAM" id="SignalP"/>
    </source>
</evidence>
<keyword evidence="3 9" id="KW-0813">Transport</keyword>
<keyword evidence="8 9" id="KW-0998">Cell outer membrane</keyword>
<feature type="region of interest" description="Disordered" evidence="10">
    <location>
        <begin position="871"/>
        <end position="895"/>
    </location>
</feature>
<evidence type="ECO:0000256" key="1">
    <source>
        <dbReference type="ARBA" id="ARBA00004571"/>
    </source>
</evidence>
<protein>
    <submittedName>
        <fullName evidence="14">Fimbrial biogenesis outer membrane usher protein</fullName>
    </submittedName>
</protein>
<proteinExistence type="inferred from homology"/>
<feature type="domain" description="PapC N-terminal" evidence="13">
    <location>
        <begin position="60"/>
        <end position="208"/>
    </location>
</feature>
<dbReference type="InterPro" id="IPR043142">
    <property type="entry name" value="PapC-like_C_sf"/>
</dbReference>
<dbReference type="PROSITE" id="PS51257">
    <property type="entry name" value="PROKAR_LIPOPROTEIN"/>
    <property type="match status" value="1"/>
</dbReference>
<feature type="domain" description="PapC-like C-terminal" evidence="12">
    <location>
        <begin position="790"/>
        <end position="849"/>
    </location>
</feature>
<evidence type="ECO:0000256" key="3">
    <source>
        <dbReference type="ARBA" id="ARBA00022448"/>
    </source>
</evidence>
<evidence type="ECO:0000259" key="13">
    <source>
        <dbReference type="Pfam" id="PF13954"/>
    </source>
</evidence>
<dbReference type="EMBL" id="FCOK02000014">
    <property type="protein sequence ID" value="SAL31317.1"/>
    <property type="molecule type" value="Genomic_DNA"/>
</dbReference>
<dbReference type="InterPro" id="IPR037224">
    <property type="entry name" value="PapC_N_sf"/>
</dbReference>
<dbReference type="GO" id="GO:0009279">
    <property type="term" value="C:cell outer membrane"/>
    <property type="evidence" value="ECO:0007669"/>
    <property type="project" value="UniProtKB-SubCell"/>
</dbReference>
<dbReference type="GO" id="GO:0009297">
    <property type="term" value="P:pilus assembly"/>
    <property type="evidence" value="ECO:0007669"/>
    <property type="project" value="InterPro"/>
</dbReference>
<name>A0A158GHE2_9BURK</name>
<accession>A0A158GHE2</accession>
<keyword evidence="9" id="KW-1029">Fimbrium biogenesis</keyword>
<dbReference type="Gene3D" id="2.60.40.3110">
    <property type="match status" value="1"/>
</dbReference>
<evidence type="ECO:0000256" key="4">
    <source>
        <dbReference type="ARBA" id="ARBA00022452"/>
    </source>
</evidence>
<dbReference type="PROSITE" id="PS01151">
    <property type="entry name" value="FIMBRIAL_USHER"/>
    <property type="match status" value="1"/>
</dbReference>
<dbReference type="RefSeq" id="WP_062085288.1">
    <property type="nucleotide sequence ID" value="NZ_FCOK02000014.1"/>
</dbReference>
<gene>
    <name evidence="14" type="ORF">AWB69_02636</name>
</gene>
<dbReference type="InterPro" id="IPR025885">
    <property type="entry name" value="PapC_N"/>
</dbReference>
<dbReference type="FunFam" id="2.60.40.3110:FF:000001">
    <property type="entry name" value="Putative fimbrial outer membrane usher"/>
    <property type="match status" value="1"/>
</dbReference>
<evidence type="ECO:0000256" key="7">
    <source>
        <dbReference type="ARBA" id="ARBA00023136"/>
    </source>
</evidence>
<dbReference type="Pfam" id="PF13954">
    <property type="entry name" value="PapC_N"/>
    <property type="match status" value="1"/>
</dbReference>
<keyword evidence="7 9" id="KW-0472">Membrane</keyword>
<keyword evidence="6 11" id="KW-0732">Signal</keyword>
<dbReference type="InterPro" id="IPR025949">
    <property type="entry name" value="PapC-like_C"/>
</dbReference>
<evidence type="ECO:0000313" key="15">
    <source>
        <dbReference type="Proteomes" id="UP000054683"/>
    </source>
</evidence>
<dbReference type="GO" id="GO:0015473">
    <property type="term" value="F:fimbrial usher porin activity"/>
    <property type="evidence" value="ECO:0007669"/>
    <property type="project" value="InterPro"/>
</dbReference>
<evidence type="ECO:0000313" key="14">
    <source>
        <dbReference type="EMBL" id="SAL31317.1"/>
    </source>
</evidence>
<evidence type="ECO:0000256" key="5">
    <source>
        <dbReference type="ARBA" id="ARBA00022692"/>
    </source>
</evidence>
<keyword evidence="4" id="KW-1134">Transmembrane beta strand</keyword>
<dbReference type="AlphaFoldDB" id="A0A158GHE2"/>
<feature type="signal peptide" evidence="11">
    <location>
        <begin position="1"/>
        <end position="35"/>
    </location>
</feature>
<dbReference type="PANTHER" id="PTHR30451">
    <property type="entry name" value="OUTER MEMBRANE USHER PROTEIN"/>
    <property type="match status" value="1"/>
</dbReference>
<dbReference type="InterPro" id="IPR042186">
    <property type="entry name" value="FimD_plug_dom"/>
</dbReference>
<feature type="chain" id="PRO_5008501639" evidence="11">
    <location>
        <begin position="36"/>
        <end position="895"/>
    </location>
</feature>
<dbReference type="Gene3D" id="2.60.40.2070">
    <property type="match status" value="1"/>
</dbReference>
<organism evidence="14 15">
    <name type="scientific">Caballeronia udeis</name>
    <dbReference type="NCBI Taxonomy" id="1232866"/>
    <lineage>
        <taxon>Bacteria</taxon>
        <taxon>Pseudomonadati</taxon>
        <taxon>Pseudomonadota</taxon>
        <taxon>Betaproteobacteria</taxon>
        <taxon>Burkholderiales</taxon>
        <taxon>Burkholderiaceae</taxon>
        <taxon>Caballeronia</taxon>
    </lineage>
</organism>
<reference evidence="14 15" key="1">
    <citation type="submission" date="2016-01" db="EMBL/GenBank/DDBJ databases">
        <authorList>
            <person name="Oliw E.H."/>
        </authorList>
    </citation>
    <scope>NUCLEOTIDE SEQUENCE [LARGE SCALE GENOMIC DNA]</scope>
    <source>
        <strain evidence="14">LMG 27134</strain>
    </source>
</reference>
<evidence type="ECO:0000256" key="9">
    <source>
        <dbReference type="RuleBase" id="RU003884"/>
    </source>
</evidence>
<evidence type="ECO:0000256" key="6">
    <source>
        <dbReference type="ARBA" id="ARBA00022729"/>
    </source>
</evidence>
<evidence type="ECO:0000259" key="12">
    <source>
        <dbReference type="Pfam" id="PF13953"/>
    </source>
</evidence>
<dbReference type="Pfam" id="PF13953">
    <property type="entry name" value="PapC_C"/>
    <property type="match status" value="1"/>
</dbReference>
<comment type="similarity">
    <text evidence="2 9">Belongs to the fimbrial export usher family.</text>
</comment>
<dbReference type="Pfam" id="PF00577">
    <property type="entry name" value="Usher"/>
    <property type="match status" value="1"/>
</dbReference>